<accession>A0A4R3KCB6</accession>
<organism evidence="6 7">
    <name type="scientific">Muricomes intestini</name>
    <dbReference type="NCBI Taxonomy" id="1796634"/>
    <lineage>
        <taxon>Bacteria</taxon>
        <taxon>Bacillati</taxon>
        <taxon>Bacillota</taxon>
        <taxon>Clostridia</taxon>
        <taxon>Lachnospirales</taxon>
        <taxon>Lachnospiraceae</taxon>
        <taxon>Muricomes</taxon>
    </lineage>
</organism>
<dbReference type="AlphaFoldDB" id="A0A4R3KCB6"/>
<dbReference type="Proteomes" id="UP000295726">
    <property type="component" value="Unassembled WGS sequence"/>
</dbReference>
<reference evidence="6 7" key="1">
    <citation type="submission" date="2019-03" db="EMBL/GenBank/DDBJ databases">
        <title>Genomic Encyclopedia of Type Strains, Phase IV (KMG-IV): sequencing the most valuable type-strain genomes for metagenomic binning, comparative biology and taxonomic classification.</title>
        <authorList>
            <person name="Goeker M."/>
        </authorList>
    </citation>
    <scope>NUCLEOTIDE SEQUENCE [LARGE SCALE GENOMIC DNA]</scope>
    <source>
        <strain evidence="6 7">DSM 29489</strain>
    </source>
</reference>
<gene>
    <name evidence="6" type="ORF">EDD59_106107</name>
</gene>
<dbReference type="SMART" id="SM00507">
    <property type="entry name" value="HNHc"/>
    <property type="match status" value="1"/>
</dbReference>
<comment type="caution">
    <text evidence="6">The sequence shown here is derived from an EMBL/GenBank/DDBJ whole genome shotgun (WGS) entry which is preliminary data.</text>
</comment>
<name>A0A4R3KCB6_9FIRM</name>
<dbReference type="PANTHER" id="PTHR41286">
    <property type="entry name" value="HNH NUCLEASE YAJD-RELATED"/>
    <property type="match status" value="1"/>
</dbReference>
<keyword evidence="1" id="KW-0540">Nuclease</keyword>
<comment type="similarity">
    <text evidence="3">Belongs to the HNH nuclease family.</text>
</comment>
<protein>
    <recommendedName>
        <fullName evidence="4">Putative HNH nuclease YajD</fullName>
    </recommendedName>
</protein>
<dbReference type="InterPro" id="IPR003615">
    <property type="entry name" value="HNH_nuc"/>
</dbReference>
<dbReference type="PANTHER" id="PTHR41286:SF1">
    <property type="entry name" value="HNH NUCLEASE YAJD-RELATED"/>
    <property type="match status" value="1"/>
</dbReference>
<dbReference type="GO" id="GO:0003676">
    <property type="term" value="F:nucleic acid binding"/>
    <property type="evidence" value="ECO:0007669"/>
    <property type="project" value="InterPro"/>
</dbReference>
<dbReference type="GO" id="GO:0004519">
    <property type="term" value="F:endonuclease activity"/>
    <property type="evidence" value="ECO:0007669"/>
    <property type="project" value="InterPro"/>
</dbReference>
<feature type="domain" description="HNH nuclease" evidence="5">
    <location>
        <begin position="55"/>
        <end position="108"/>
    </location>
</feature>
<evidence type="ECO:0000256" key="3">
    <source>
        <dbReference type="ARBA" id="ARBA00038412"/>
    </source>
</evidence>
<evidence type="ECO:0000256" key="1">
    <source>
        <dbReference type="ARBA" id="ARBA00022722"/>
    </source>
</evidence>
<dbReference type="GO" id="GO:0005829">
    <property type="term" value="C:cytosol"/>
    <property type="evidence" value="ECO:0007669"/>
    <property type="project" value="TreeGrafter"/>
</dbReference>
<evidence type="ECO:0000256" key="2">
    <source>
        <dbReference type="ARBA" id="ARBA00022801"/>
    </source>
</evidence>
<proteinExistence type="inferred from homology"/>
<dbReference type="GO" id="GO:0008270">
    <property type="term" value="F:zinc ion binding"/>
    <property type="evidence" value="ECO:0007669"/>
    <property type="project" value="InterPro"/>
</dbReference>
<dbReference type="EMBL" id="SLZZ01000006">
    <property type="protein sequence ID" value="TCS80281.1"/>
    <property type="molecule type" value="Genomic_DNA"/>
</dbReference>
<evidence type="ECO:0000256" key="4">
    <source>
        <dbReference type="ARBA" id="ARBA00040194"/>
    </source>
</evidence>
<keyword evidence="7" id="KW-1185">Reference proteome</keyword>
<evidence type="ECO:0000313" key="7">
    <source>
        <dbReference type="Proteomes" id="UP000295726"/>
    </source>
</evidence>
<keyword evidence="2" id="KW-0378">Hydrolase</keyword>
<dbReference type="InterPro" id="IPR002711">
    <property type="entry name" value="HNH"/>
</dbReference>
<dbReference type="GO" id="GO:0016787">
    <property type="term" value="F:hydrolase activity"/>
    <property type="evidence" value="ECO:0007669"/>
    <property type="project" value="UniProtKB-KW"/>
</dbReference>
<evidence type="ECO:0000259" key="5">
    <source>
        <dbReference type="SMART" id="SM00507"/>
    </source>
</evidence>
<sequence length="117" mass="13901">MPMKPNRPCRYPGCPNLCDDGEQYCPEHKALMEKHYETFTRGYSTGKRYGRHWKRIRDRYVHKHPLCEMCLKRGRYVAVEEVHHIVPLSEGGTNDESNLMSLCRSCHEKIHRERGDR</sequence>
<evidence type="ECO:0000313" key="6">
    <source>
        <dbReference type="EMBL" id="TCS80281.1"/>
    </source>
</evidence>
<dbReference type="Gene3D" id="1.10.30.50">
    <property type="match status" value="1"/>
</dbReference>
<dbReference type="CDD" id="cd00085">
    <property type="entry name" value="HNHc"/>
    <property type="match status" value="1"/>
</dbReference>
<dbReference type="OrthoDB" id="9779761at2"/>
<dbReference type="RefSeq" id="WP_132379947.1">
    <property type="nucleotide sequence ID" value="NZ_SLZZ01000006.1"/>
</dbReference>
<dbReference type="Pfam" id="PF01844">
    <property type="entry name" value="HNH"/>
    <property type="match status" value="1"/>
</dbReference>